<keyword evidence="6" id="KW-1185">Reference proteome</keyword>
<dbReference type="Proteomes" id="UP001519460">
    <property type="component" value="Unassembled WGS sequence"/>
</dbReference>
<feature type="domain" description="BCNT-C" evidence="4">
    <location>
        <begin position="207"/>
        <end position="287"/>
    </location>
</feature>
<evidence type="ECO:0000256" key="1">
    <source>
        <dbReference type="ARBA" id="ARBA00019033"/>
    </source>
</evidence>
<dbReference type="PANTHER" id="PTHR48407">
    <property type="entry name" value="CRANIOFACIAL DEVELOPMENT PROTEIN 1"/>
    <property type="match status" value="1"/>
</dbReference>
<organism evidence="5 6">
    <name type="scientific">Batillaria attramentaria</name>
    <dbReference type="NCBI Taxonomy" id="370345"/>
    <lineage>
        <taxon>Eukaryota</taxon>
        <taxon>Metazoa</taxon>
        <taxon>Spiralia</taxon>
        <taxon>Lophotrochozoa</taxon>
        <taxon>Mollusca</taxon>
        <taxon>Gastropoda</taxon>
        <taxon>Caenogastropoda</taxon>
        <taxon>Sorbeoconcha</taxon>
        <taxon>Cerithioidea</taxon>
        <taxon>Batillariidae</taxon>
        <taxon>Batillaria</taxon>
    </lineage>
</organism>
<evidence type="ECO:0000313" key="6">
    <source>
        <dbReference type="Proteomes" id="UP001519460"/>
    </source>
</evidence>
<feature type="compositionally biased region" description="Acidic residues" evidence="3">
    <location>
        <begin position="22"/>
        <end position="35"/>
    </location>
</feature>
<feature type="compositionally biased region" description="Acidic residues" evidence="3">
    <location>
        <begin position="1"/>
        <end position="14"/>
    </location>
</feature>
<dbReference type="InterPro" id="IPR027124">
    <property type="entry name" value="Swc5/CFDP1/2"/>
</dbReference>
<reference evidence="5 6" key="1">
    <citation type="journal article" date="2023" name="Sci. Data">
        <title>Genome assembly of the Korean intertidal mud-creeper Batillaria attramentaria.</title>
        <authorList>
            <person name="Patra A.K."/>
            <person name="Ho P.T."/>
            <person name="Jun S."/>
            <person name="Lee S.J."/>
            <person name="Kim Y."/>
            <person name="Won Y.J."/>
        </authorList>
    </citation>
    <scope>NUCLEOTIDE SEQUENCE [LARGE SCALE GENOMIC DNA]</scope>
    <source>
        <strain evidence="5">Wonlab-2016</strain>
    </source>
</reference>
<name>A0ABD0LYY2_9CAEN</name>
<feature type="compositionally biased region" description="Basic residues" evidence="3">
    <location>
        <begin position="50"/>
        <end position="68"/>
    </location>
</feature>
<evidence type="ECO:0000259" key="4">
    <source>
        <dbReference type="PROSITE" id="PS51279"/>
    </source>
</evidence>
<evidence type="ECO:0000313" key="5">
    <source>
        <dbReference type="EMBL" id="KAK7504659.1"/>
    </source>
</evidence>
<feature type="compositionally biased region" description="Polar residues" evidence="3">
    <location>
        <begin position="143"/>
        <end position="161"/>
    </location>
</feature>
<evidence type="ECO:0000256" key="2">
    <source>
        <dbReference type="ARBA" id="ARBA00030244"/>
    </source>
</evidence>
<dbReference type="PANTHER" id="PTHR48407:SF1">
    <property type="entry name" value="CRANIOFACIAL DEVELOPMENT PROTEIN 1"/>
    <property type="match status" value="1"/>
</dbReference>
<feature type="region of interest" description="Disordered" evidence="3">
    <location>
        <begin position="197"/>
        <end position="218"/>
    </location>
</feature>
<feature type="compositionally biased region" description="Basic and acidic residues" evidence="3">
    <location>
        <begin position="69"/>
        <end position="79"/>
    </location>
</feature>
<feature type="region of interest" description="Disordered" evidence="3">
    <location>
        <begin position="1"/>
        <end position="165"/>
    </location>
</feature>
<accession>A0ABD0LYY2</accession>
<feature type="compositionally biased region" description="Basic and acidic residues" evidence="3">
    <location>
        <begin position="86"/>
        <end position="111"/>
    </location>
</feature>
<dbReference type="Pfam" id="PF07572">
    <property type="entry name" value="BCNT"/>
    <property type="match status" value="1"/>
</dbReference>
<dbReference type="EMBL" id="JACVVK020000014">
    <property type="protein sequence ID" value="KAK7504659.1"/>
    <property type="molecule type" value="Genomic_DNA"/>
</dbReference>
<comment type="caution">
    <text evidence="5">The sequence shown here is derived from an EMBL/GenBank/DDBJ whole genome shotgun (WGS) entry which is preliminary data.</text>
</comment>
<protein>
    <recommendedName>
        <fullName evidence="1">Craniofacial development protein 1</fullName>
    </recommendedName>
    <alternativeName>
        <fullName evidence="2">Bucentaur</fullName>
    </alternativeName>
</protein>
<sequence length="288" mass="31745">MSDEEDYNSEEDADYVPSDGELGSEEENSGDEEDLTALTADGEPVPQTTKRTRGKKNKTIAPRKRKGGIKLEGEEIANKEEEDPENRELAEKLKEEAAQKKAETEKKRVDDLWASFQSAVTPSPRRPPPSGSSLASVTAKVPGSQTGVTASGKSETSTQKSNGDKVTITKVFDFAGEEIKITKEVDVNSKEAKAELKKQQNGIKRPASGTGGLSGVLSKIGKKQKMGTLEKSKLDWDSFKRKEGIEEDLKIHNKGKDGYIERMAFLNRADVRQFEIERDLRLSKSGKR</sequence>
<dbReference type="InterPro" id="IPR011421">
    <property type="entry name" value="BCNT-C"/>
</dbReference>
<evidence type="ECO:0000256" key="3">
    <source>
        <dbReference type="SAM" id="MobiDB-lite"/>
    </source>
</evidence>
<gene>
    <name evidence="5" type="ORF">BaRGS_00004145</name>
</gene>
<proteinExistence type="predicted"/>
<dbReference type="AlphaFoldDB" id="A0ABD0LYY2"/>
<dbReference type="PROSITE" id="PS51279">
    <property type="entry name" value="BCNT_C"/>
    <property type="match status" value="1"/>
</dbReference>